<reference evidence="3" key="1">
    <citation type="journal article" date="2019" name="Int. J. Syst. Evol. Microbiol.">
        <title>The Global Catalogue of Microorganisms (GCM) 10K type strain sequencing project: providing services to taxonomists for standard genome sequencing and annotation.</title>
        <authorList>
            <consortium name="The Broad Institute Genomics Platform"/>
            <consortium name="The Broad Institute Genome Sequencing Center for Infectious Disease"/>
            <person name="Wu L."/>
            <person name="Ma J."/>
        </authorList>
    </citation>
    <scope>NUCLEOTIDE SEQUENCE [LARGE SCALE GENOMIC DNA]</scope>
    <source>
        <strain evidence="3">CECT 7131</strain>
    </source>
</reference>
<comment type="caution">
    <text evidence="2">The sequence shown here is derived from an EMBL/GenBank/DDBJ whole genome shotgun (WGS) entry which is preliminary data.</text>
</comment>
<feature type="region of interest" description="Disordered" evidence="1">
    <location>
        <begin position="1"/>
        <end position="20"/>
    </location>
</feature>
<evidence type="ECO:0000256" key="1">
    <source>
        <dbReference type="SAM" id="MobiDB-lite"/>
    </source>
</evidence>
<evidence type="ECO:0000313" key="3">
    <source>
        <dbReference type="Proteomes" id="UP001529369"/>
    </source>
</evidence>
<protein>
    <submittedName>
        <fullName evidence="2">Flagellar assembly protein FliX</fullName>
    </submittedName>
</protein>
<evidence type="ECO:0000313" key="2">
    <source>
        <dbReference type="EMBL" id="MDN3567384.1"/>
    </source>
</evidence>
<dbReference type="EMBL" id="JAUFPN010000191">
    <property type="protein sequence ID" value="MDN3567384.1"/>
    <property type="molecule type" value="Genomic_DNA"/>
</dbReference>
<organism evidence="2 3">
    <name type="scientific">Paeniroseomonas aquatica</name>
    <dbReference type="NCBI Taxonomy" id="373043"/>
    <lineage>
        <taxon>Bacteria</taxon>
        <taxon>Pseudomonadati</taxon>
        <taxon>Pseudomonadota</taxon>
        <taxon>Alphaproteobacteria</taxon>
        <taxon>Acetobacterales</taxon>
        <taxon>Acetobacteraceae</taxon>
        <taxon>Paeniroseomonas</taxon>
    </lineage>
</organism>
<dbReference type="InterPro" id="IPR019704">
    <property type="entry name" value="Flagellar_assmbl_FliX_class2"/>
</dbReference>
<dbReference type="RefSeq" id="WP_290319410.1">
    <property type="nucleotide sequence ID" value="NZ_JAUFPN010000191.1"/>
</dbReference>
<name>A0ABT8AC47_9PROT</name>
<keyword evidence="2" id="KW-0969">Cilium</keyword>
<gene>
    <name evidence="2" type="ORF">QWZ14_23640</name>
</gene>
<dbReference type="Proteomes" id="UP001529369">
    <property type="component" value="Unassembled WGS sequence"/>
</dbReference>
<accession>A0ABT8AC47</accession>
<keyword evidence="2" id="KW-0282">Flagellum</keyword>
<feature type="compositionally biased region" description="Gly residues" evidence="1">
    <location>
        <begin position="1"/>
        <end position="12"/>
    </location>
</feature>
<keyword evidence="3" id="KW-1185">Reference proteome</keyword>
<sequence length="141" mass="14005">MQGIGRIAGAGGAVPARGAPRRGQAFRVQAEAGAAAAEVAAAAGVAAPGLSLLALQESGSGAERDAAAQRRAEDLLEELAGLQSDLLAGGGGDPGRLARLAALEAGEEGADPRLQEVVRAVALRARIELARRNRGNPATLG</sequence>
<keyword evidence="2" id="KW-0966">Cell projection</keyword>
<dbReference type="Pfam" id="PF10768">
    <property type="entry name" value="FliX"/>
    <property type="match status" value="1"/>
</dbReference>
<proteinExistence type="predicted"/>